<sequence>MKHISEQSSDLTVWEFPYDWRLALDVTTNQLENFIQKNINPKEGERNDIFVVAHSMGGLITHKLMTKNPLWFKGIVYVGCPSLVPNMLGPLRHGDSILFNKKILTPEVSFLFRSSFYFLPQKVKIPKNDDEDIKDSNSDVTTTYGRINGTSSYVFVNDEDFNIKYDIDYYNPENWKKYKLSPCLDQELRDKEFKDIPFKYSPEEHYEYLQRLLPIVNNFLNSLQYDPAKKGLYPPMATLYGDTIPTTKGCRVPSLESIHLGEWDNFYYGRGDGVVTEKWLLPEHRGFRKIGKFSSSEGHVSLLTDIKGIARCFDYLLKEWEK</sequence>
<dbReference type="AlphaFoldDB" id="A0A1B7T7J7"/>
<dbReference type="GO" id="GO:0006629">
    <property type="term" value="P:lipid metabolic process"/>
    <property type="evidence" value="ECO:0007669"/>
    <property type="project" value="InterPro"/>
</dbReference>
<dbReference type="Gene3D" id="3.40.50.1820">
    <property type="entry name" value="alpha/beta hydrolase"/>
    <property type="match status" value="1"/>
</dbReference>
<accession>A0A1B7T7J7</accession>
<dbReference type="InterPro" id="IPR029058">
    <property type="entry name" value="AB_hydrolase_fold"/>
</dbReference>
<dbReference type="GO" id="GO:0008374">
    <property type="term" value="F:O-acyltransferase activity"/>
    <property type="evidence" value="ECO:0007669"/>
    <property type="project" value="InterPro"/>
</dbReference>
<dbReference type="Proteomes" id="UP000092321">
    <property type="component" value="Unassembled WGS sequence"/>
</dbReference>
<evidence type="ECO:0000313" key="1">
    <source>
        <dbReference type="EMBL" id="OBA24692.1"/>
    </source>
</evidence>
<dbReference type="EMBL" id="LXPE01000487">
    <property type="protein sequence ID" value="OBA24692.1"/>
    <property type="molecule type" value="Genomic_DNA"/>
</dbReference>
<gene>
    <name evidence="1" type="ORF">HANVADRAFT_28149</name>
</gene>
<evidence type="ECO:0000313" key="2">
    <source>
        <dbReference type="Proteomes" id="UP000092321"/>
    </source>
</evidence>
<comment type="caution">
    <text evidence="1">The sequence shown here is derived from an EMBL/GenBank/DDBJ whole genome shotgun (WGS) entry which is preliminary data.</text>
</comment>
<organism evidence="1 2">
    <name type="scientific">Hanseniaspora valbyensis NRRL Y-1626</name>
    <dbReference type="NCBI Taxonomy" id="766949"/>
    <lineage>
        <taxon>Eukaryota</taxon>
        <taxon>Fungi</taxon>
        <taxon>Dikarya</taxon>
        <taxon>Ascomycota</taxon>
        <taxon>Saccharomycotina</taxon>
        <taxon>Saccharomycetes</taxon>
        <taxon>Saccharomycodales</taxon>
        <taxon>Saccharomycodaceae</taxon>
        <taxon>Hanseniaspora</taxon>
    </lineage>
</organism>
<protein>
    <submittedName>
        <fullName evidence="1">Uncharacterized protein</fullName>
    </submittedName>
</protein>
<dbReference type="PANTHER" id="PTHR11440">
    <property type="entry name" value="LECITHIN-CHOLESTEROL ACYLTRANSFERASE-RELATED"/>
    <property type="match status" value="1"/>
</dbReference>
<reference evidence="2" key="1">
    <citation type="journal article" date="2016" name="Proc. Natl. Acad. Sci. U.S.A.">
        <title>Comparative genomics of biotechnologically important yeasts.</title>
        <authorList>
            <person name="Riley R."/>
            <person name="Haridas S."/>
            <person name="Wolfe K.H."/>
            <person name="Lopes M.R."/>
            <person name="Hittinger C.T."/>
            <person name="Goeker M."/>
            <person name="Salamov A.A."/>
            <person name="Wisecaver J.H."/>
            <person name="Long T.M."/>
            <person name="Calvey C.H."/>
            <person name="Aerts A.L."/>
            <person name="Barry K.W."/>
            <person name="Choi C."/>
            <person name="Clum A."/>
            <person name="Coughlan A.Y."/>
            <person name="Deshpande S."/>
            <person name="Douglass A.P."/>
            <person name="Hanson S.J."/>
            <person name="Klenk H.-P."/>
            <person name="LaButti K.M."/>
            <person name="Lapidus A."/>
            <person name="Lindquist E.A."/>
            <person name="Lipzen A.M."/>
            <person name="Meier-Kolthoff J.P."/>
            <person name="Ohm R.A."/>
            <person name="Otillar R.P."/>
            <person name="Pangilinan J.L."/>
            <person name="Peng Y."/>
            <person name="Rokas A."/>
            <person name="Rosa C.A."/>
            <person name="Scheuner C."/>
            <person name="Sibirny A.A."/>
            <person name="Slot J.C."/>
            <person name="Stielow J.B."/>
            <person name="Sun H."/>
            <person name="Kurtzman C.P."/>
            <person name="Blackwell M."/>
            <person name="Grigoriev I.V."/>
            <person name="Jeffries T.W."/>
        </authorList>
    </citation>
    <scope>NUCLEOTIDE SEQUENCE [LARGE SCALE GENOMIC DNA]</scope>
    <source>
        <strain evidence="2">NRRL Y-1626</strain>
    </source>
</reference>
<name>A0A1B7T7J7_9ASCO</name>
<dbReference type="InterPro" id="IPR003386">
    <property type="entry name" value="LACT/PDAT_acylTrfase"/>
</dbReference>
<dbReference type="OrthoDB" id="10250441at2759"/>
<proteinExistence type="predicted"/>
<keyword evidence="2" id="KW-1185">Reference proteome</keyword>
<dbReference type="SUPFAM" id="SSF53474">
    <property type="entry name" value="alpha/beta-Hydrolases"/>
    <property type="match status" value="1"/>
</dbReference>
<dbReference type="Pfam" id="PF02450">
    <property type="entry name" value="LCAT"/>
    <property type="match status" value="1"/>
</dbReference>